<feature type="region of interest" description="Disordered" evidence="1">
    <location>
        <begin position="46"/>
        <end position="65"/>
    </location>
</feature>
<evidence type="ECO:0000313" key="3">
    <source>
        <dbReference type="Proteomes" id="UP000283644"/>
    </source>
</evidence>
<gene>
    <name evidence="2" type="ORF">D0Z08_02505</name>
</gene>
<dbReference type="AlphaFoldDB" id="A0A417Y7M7"/>
<dbReference type="GO" id="GO:0003989">
    <property type="term" value="F:acetyl-CoA carboxylase activity"/>
    <property type="evidence" value="ECO:0007669"/>
    <property type="project" value="InterPro"/>
</dbReference>
<proteinExistence type="predicted"/>
<accession>A0A417Y7M7</accession>
<comment type="caution">
    <text evidence="2">The sequence shown here is derived from an EMBL/GenBank/DDBJ whole genome shotgun (WGS) entry which is preliminary data.</text>
</comment>
<protein>
    <submittedName>
        <fullName evidence="2">Acyl-CoA carboxylase subunit epsilon</fullName>
    </submittedName>
</protein>
<dbReference type="OrthoDB" id="4300992at2"/>
<organism evidence="2 3">
    <name type="scientific">Nocardioides immobilis</name>
    <dbReference type="NCBI Taxonomy" id="2049295"/>
    <lineage>
        <taxon>Bacteria</taxon>
        <taxon>Bacillati</taxon>
        <taxon>Actinomycetota</taxon>
        <taxon>Actinomycetes</taxon>
        <taxon>Propionibacteriales</taxon>
        <taxon>Nocardioidaceae</taxon>
        <taxon>Nocardioides</taxon>
    </lineage>
</organism>
<reference evidence="2 3" key="1">
    <citation type="submission" date="2018-09" db="EMBL/GenBank/DDBJ databases">
        <title>Genome sequencing of Nocardioides immobilis CCTCC AB 2017083 for comparison to Nocardioides silvaticus.</title>
        <authorList>
            <person name="Li C."/>
            <person name="Wang G."/>
        </authorList>
    </citation>
    <scope>NUCLEOTIDE SEQUENCE [LARGE SCALE GENOMIC DNA]</scope>
    <source>
        <strain evidence="2 3">CCTCC AB 2017083</strain>
    </source>
</reference>
<dbReference type="Pfam" id="PF13822">
    <property type="entry name" value="ACC_epsilon"/>
    <property type="match status" value="1"/>
</dbReference>
<dbReference type="GO" id="GO:0004658">
    <property type="term" value="F:propionyl-CoA carboxylase activity"/>
    <property type="evidence" value="ECO:0007669"/>
    <property type="project" value="InterPro"/>
</dbReference>
<dbReference type="InterPro" id="IPR032716">
    <property type="entry name" value="ACC_epsilon"/>
</dbReference>
<evidence type="ECO:0000256" key="1">
    <source>
        <dbReference type="SAM" id="MobiDB-lite"/>
    </source>
</evidence>
<evidence type="ECO:0000313" key="2">
    <source>
        <dbReference type="EMBL" id="RHW28740.1"/>
    </source>
</evidence>
<sequence>MSDETPADSVVEPVESPAPPMLRVITPDATPEQVAAVVAVFAAMGGGAPAPEKPRSEWASPARRMRGTHVHYRGAWQASARGGR</sequence>
<dbReference type="RefSeq" id="WP_118922278.1">
    <property type="nucleotide sequence ID" value="NZ_QXGH01000009.1"/>
</dbReference>
<feature type="region of interest" description="Disordered" evidence="1">
    <location>
        <begin position="1"/>
        <end position="21"/>
    </location>
</feature>
<keyword evidence="3" id="KW-1185">Reference proteome</keyword>
<dbReference type="EMBL" id="QXGH01000009">
    <property type="protein sequence ID" value="RHW28740.1"/>
    <property type="molecule type" value="Genomic_DNA"/>
</dbReference>
<dbReference type="Proteomes" id="UP000283644">
    <property type="component" value="Unassembled WGS sequence"/>
</dbReference>
<name>A0A417Y7M7_9ACTN</name>